<evidence type="ECO:0000313" key="19">
    <source>
        <dbReference type="EMBL" id="QDU71996.1"/>
    </source>
</evidence>
<keyword evidence="14" id="KW-0547">Nucleotide-binding</keyword>
<keyword evidence="11 16" id="KW-0676">Redox-active center</keyword>
<organism evidence="19 20">
    <name type="scientific">Mucisphaera calidilacus</name>
    <dbReference type="NCBI Taxonomy" id="2527982"/>
    <lineage>
        <taxon>Bacteria</taxon>
        <taxon>Pseudomonadati</taxon>
        <taxon>Planctomycetota</taxon>
        <taxon>Phycisphaerae</taxon>
        <taxon>Phycisphaerales</taxon>
        <taxon>Phycisphaeraceae</taxon>
        <taxon>Mucisphaera</taxon>
    </lineage>
</organism>
<dbReference type="GO" id="GO:0050660">
    <property type="term" value="F:flavin adenine dinucleotide binding"/>
    <property type="evidence" value="ECO:0007669"/>
    <property type="project" value="InterPro"/>
</dbReference>
<dbReference type="Proteomes" id="UP000320386">
    <property type="component" value="Chromosome"/>
</dbReference>
<dbReference type="AlphaFoldDB" id="A0A518BYF6"/>
<feature type="disulfide bond" description="Redox-active" evidence="15">
    <location>
        <begin position="44"/>
        <end position="49"/>
    </location>
</feature>
<evidence type="ECO:0000256" key="9">
    <source>
        <dbReference type="ARBA" id="ARBA00023027"/>
    </source>
</evidence>
<name>A0A518BYF6_9BACT</name>
<dbReference type="InterPro" id="IPR050151">
    <property type="entry name" value="Class-I_Pyr_Nuc-Dis_Oxidored"/>
</dbReference>
<evidence type="ECO:0000256" key="7">
    <source>
        <dbReference type="ARBA" id="ARBA00022827"/>
    </source>
</evidence>
<keyword evidence="9 14" id="KW-0520">NAD</keyword>
<evidence type="ECO:0000259" key="17">
    <source>
        <dbReference type="Pfam" id="PF02852"/>
    </source>
</evidence>
<feature type="binding site" evidence="14">
    <location>
        <position position="282"/>
    </location>
    <ligand>
        <name>NAD(+)</name>
        <dbReference type="ChEBI" id="CHEBI:57540"/>
    </ligand>
</feature>
<dbReference type="FunFam" id="3.30.390.30:FF:000001">
    <property type="entry name" value="Dihydrolipoyl dehydrogenase"/>
    <property type="match status" value="1"/>
</dbReference>
<sequence>MSETATYDLVVIGGGPGGYVAAIRAAQLGMKVACVERDRLGGVCLNWGCIPTKALIAGAEFYHRLTHEAEEWGVKAEGVTHDWGRVIERSREVAGQLNKGVGFLLKKNKVTHIEGHAFIPSAGKVEIYASDDSERQGSVKQVLEAGKILIATGARPRPLPGAEFDGKRIIGAKEAMTLTEQPKSMVIVGAGAIGMEFAYVYNAYGTRCTVVEMMDRVLPIEDTEASDVVERAFGKMGVTVKTGHKTLSLEKTDEGVRATVAPADDESKTEVLEADVVLVAIGVMGRYDGLFDASLGVETFKDHIKVDYRSAGADYQTSVPGIYAIGDVIGPPWLAHVSSEEGIVCVERMAGHEVEDIDYDAIPGCTYCQPQVASVGLTERACEEQGIEYVASKFPFAASGKAQALGATEGFCKLISGKKHGEVLGAHMVGEGVTELIAEIGLAIKLEATMDEVIGTMHAHPTLSEATHEAALGAQNRMIHF</sequence>
<feature type="domain" description="FAD/NAD(P)-binding" evidence="18">
    <location>
        <begin position="7"/>
        <end position="342"/>
    </location>
</feature>
<dbReference type="PRINTS" id="PR00368">
    <property type="entry name" value="FADPNR"/>
</dbReference>
<dbReference type="PRINTS" id="PR00411">
    <property type="entry name" value="PNDRDTASEI"/>
</dbReference>
<evidence type="ECO:0000256" key="11">
    <source>
        <dbReference type="ARBA" id="ARBA00023284"/>
    </source>
</evidence>
<gene>
    <name evidence="19" type="primary">lpd_2</name>
    <name evidence="19" type="ORF">Pan265_18550</name>
</gene>
<evidence type="ECO:0000256" key="5">
    <source>
        <dbReference type="ARBA" id="ARBA00022490"/>
    </source>
</evidence>
<dbReference type="RefSeq" id="WP_145446185.1">
    <property type="nucleotide sequence ID" value="NZ_CP036280.1"/>
</dbReference>
<evidence type="ECO:0000256" key="6">
    <source>
        <dbReference type="ARBA" id="ARBA00022630"/>
    </source>
</evidence>
<dbReference type="Pfam" id="PF02852">
    <property type="entry name" value="Pyr_redox_dim"/>
    <property type="match status" value="1"/>
</dbReference>
<evidence type="ECO:0000256" key="10">
    <source>
        <dbReference type="ARBA" id="ARBA00023157"/>
    </source>
</evidence>
<feature type="binding site" evidence="14">
    <location>
        <position position="53"/>
    </location>
    <ligand>
        <name>FAD</name>
        <dbReference type="ChEBI" id="CHEBI:57692"/>
    </ligand>
</feature>
<feature type="active site" description="Proton acceptor" evidence="13">
    <location>
        <position position="460"/>
    </location>
</feature>
<evidence type="ECO:0000256" key="15">
    <source>
        <dbReference type="PIRSR" id="PIRSR000350-4"/>
    </source>
</evidence>
<dbReference type="InterPro" id="IPR036188">
    <property type="entry name" value="FAD/NAD-bd_sf"/>
</dbReference>
<evidence type="ECO:0000256" key="12">
    <source>
        <dbReference type="ARBA" id="ARBA00049187"/>
    </source>
</evidence>
<dbReference type="InterPro" id="IPR004099">
    <property type="entry name" value="Pyr_nucl-diS_OxRdtase_dimer"/>
</dbReference>
<keyword evidence="10" id="KW-1015">Disulfide bond</keyword>
<dbReference type="EMBL" id="CP036280">
    <property type="protein sequence ID" value="QDU71996.1"/>
    <property type="molecule type" value="Genomic_DNA"/>
</dbReference>
<dbReference type="GO" id="GO:0005737">
    <property type="term" value="C:cytoplasm"/>
    <property type="evidence" value="ECO:0007669"/>
    <property type="project" value="UniProtKB-SubCell"/>
</dbReference>
<dbReference type="PIRSF" id="PIRSF000350">
    <property type="entry name" value="Mercury_reductase_MerA"/>
    <property type="match status" value="1"/>
</dbReference>
<evidence type="ECO:0000256" key="4">
    <source>
        <dbReference type="ARBA" id="ARBA00016961"/>
    </source>
</evidence>
<dbReference type="GO" id="GO:0006103">
    <property type="term" value="P:2-oxoglutarate metabolic process"/>
    <property type="evidence" value="ECO:0007669"/>
    <property type="project" value="TreeGrafter"/>
</dbReference>
<comment type="catalytic activity">
    <reaction evidence="12 16">
        <text>N(6)-[(R)-dihydrolipoyl]-L-lysyl-[protein] + NAD(+) = N(6)-[(R)-lipoyl]-L-lysyl-[protein] + NADH + H(+)</text>
        <dbReference type="Rhea" id="RHEA:15045"/>
        <dbReference type="Rhea" id="RHEA-COMP:10474"/>
        <dbReference type="Rhea" id="RHEA-COMP:10475"/>
        <dbReference type="ChEBI" id="CHEBI:15378"/>
        <dbReference type="ChEBI" id="CHEBI:57540"/>
        <dbReference type="ChEBI" id="CHEBI:57945"/>
        <dbReference type="ChEBI" id="CHEBI:83099"/>
        <dbReference type="ChEBI" id="CHEBI:83100"/>
        <dbReference type="EC" id="1.8.1.4"/>
    </reaction>
</comment>
<evidence type="ECO:0000256" key="2">
    <source>
        <dbReference type="ARBA" id="ARBA00007532"/>
    </source>
</evidence>
<evidence type="ECO:0000256" key="14">
    <source>
        <dbReference type="PIRSR" id="PIRSR000350-3"/>
    </source>
</evidence>
<evidence type="ECO:0000259" key="18">
    <source>
        <dbReference type="Pfam" id="PF07992"/>
    </source>
</evidence>
<evidence type="ECO:0000256" key="3">
    <source>
        <dbReference type="ARBA" id="ARBA00012608"/>
    </source>
</evidence>
<dbReference type="PANTHER" id="PTHR22912:SF217">
    <property type="entry name" value="DIHYDROLIPOYL DEHYDROGENASE"/>
    <property type="match status" value="1"/>
</dbReference>
<feature type="binding site" evidence="14">
    <location>
        <begin position="189"/>
        <end position="196"/>
    </location>
    <ligand>
        <name>NAD(+)</name>
        <dbReference type="ChEBI" id="CHEBI:57540"/>
    </ligand>
</feature>
<reference evidence="19 20" key="1">
    <citation type="submission" date="2019-02" db="EMBL/GenBank/DDBJ databases">
        <title>Deep-cultivation of Planctomycetes and their phenomic and genomic characterization uncovers novel biology.</title>
        <authorList>
            <person name="Wiegand S."/>
            <person name="Jogler M."/>
            <person name="Boedeker C."/>
            <person name="Pinto D."/>
            <person name="Vollmers J."/>
            <person name="Rivas-Marin E."/>
            <person name="Kohn T."/>
            <person name="Peeters S.H."/>
            <person name="Heuer A."/>
            <person name="Rast P."/>
            <person name="Oberbeckmann S."/>
            <person name="Bunk B."/>
            <person name="Jeske O."/>
            <person name="Meyerdierks A."/>
            <person name="Storesund J.E."/>
            <person name="Kallscheuer N."/>
            <person name="Luecker S."/>
            <person name="Lage O.M."/>
            <person name="Pohl T."/>
            <person name="Merkel B.J."/>
            <person name="Hornburger P."/>
            <person name="Mueller R.-W."/>
            <person name="Bruemmer F."/>
            <person name="Labrenz M."/>
            <person name="Spormann A.M."/>
            <person name="Op den Camp H."/>
            <person name="Overmann J."/>
            <person name="Amann R."/>
            <person name="Jetten M.S.M."/>
            <person name="Mascher T."/>
            <person name="Medema M.H."/>
            <person name="Devos D.P."/>
            <person name="Kaster A.-K."/>
            <person name="Ovreas L."/>
            <person name="Rohde M."/>
            <person name="Galperin M.Y."/>
            <person name="Jogler C."/>
        </authorList>
    </citation>
    <scope>NUCLEOTIDE SEQUENCE [LARGE SCALE GENOMIC DNA]</scope>
    <source>
        <strain evidence="19 20">Pan265</strain>
    </source>
</reference>
<evidence type="ECO:0000256" key="8">
    <source>
        <dbReference type="ARBA" id="ARBA00023002"/>
    </source>
</evidence>
<dbReference type="SUPFAM" id="SSF55424">
    <property type="entry name" value="FAD/NAD-linked reductases, dimerisation (C-terminal) domain"/>
    <property type="match status" value="1"/>
</dbReference>
<feature type="domain" description="Pyridine nucleotide-disulphide oxidoreductase dimerisation" evidence="17">
    <location>
        <begin position="362"/>
        <end position="471"/>
    </location>
</feature>
<dbReference type="InterPro" id="IPR023753">
    <property type="entry name" value="FAD/NAD-binding_dom"/>
</dbReference>
<feature type="binding site" evidence="14">
    <location>
        <position position="327"/>
    </location>
    <ligand>
        <name>FAD</name>
        <dbReference type="ChEBI" id="CHEBI:57692"/>
    </ligand>
</feature>
<keyword evidence="6 16" id="KW-0285">Flavoprotein</keyword>
<dbReference type="InterPro" id="IPR012999">
    <property type="entry name" value="Pyr_OxRdtase_I_AS"/>
</dbReference>
<evidence type="ECO:0000313" key="20">
    <source>
        <dbReference type="Proteomes" id="UP000320386"/>
    </source>
</evidence>
<dbReference type="Gene3D" id="3.30.390.30">
    <property type="match status" value="1"/>
</dbReference>
<keyword evidence="7 14" id="KW-0274">FAD</keyword>
<dbReference type="OrthoDB" id="230580at2"/>
<evidence type="ECO:0000256" key="1">
    <source>
        <dbReference type="ARBA" id="ARBA00004496"/>
    </source>
</evidence>
<comment type="miscellaneous">
    <text evidence="16">The active site is a redox-active disulfide bond.</text>
</comment>
<protein>
    <recommendedName>
        <fullName evidence="4 16">Dihydrolipoyl dehydrogenase</fullName>
        <ecNumber evidence="3 16">1.8.1.4</ecNumber>
    </recommendedName>
</protein>
<dbReference type="KEGG" id="mcad:Pan265_18550"/>
<keyword evidence="20" id="KW-1185">Reference proteome</keyword>
<dbReference type="NCBIfam" id="TIGR01350">
    <property type="entry name" value="lipoamide_DH"/>
    <property type="match status" value="1"/>
</dbReference>
<evidence type="ECO:0000256" key="16">
    <source>
        <dbReference type="RuleBase" id="RU003692"/>
    </source>
</evidence>
<proteinExistence type="inferred from homology"/>
<dbReference type="PROSITE" id="PS00076">
    <property type="entry name" value="PYRIDINE_REDOX_1"/>
    <property type="match status" value="1"/>
</dbReference>
<dbReference type="GO" id="GO:0004148">
    <property type="term" value="F:dihydrolipoyl dehydrogenase (NADH) activity"/>
    <property type="evidence" value="ECO:0007669"/>
    <property type="project" value="UniProtKB-EC"/>
</dbReference>
<dbReference type="InterPro" id="IPR001100">
    <property type="entry name" value="Pyr_nuc-diS_OxRdtase"/>
</dbReference>
<dbReference type="InterPro" id="IPR006258">
    <property type="entry name" value="Lipoamide_DH"/>
</dbReference>
<accession>A0A518BYF6</accession>
<dbReference type="Pfam" id="PF07992">
    <property type="entry name" value="Pyr_redox_2"/>
    <property type="match status" value="1"/>
</dbReference>
<feature type="binding site" evidence="14">
    <location>
        <position position="212"/>
    </location>
    <ligand>
        <name>NAD(+)</name>
        <dbReference type="ChEBI" id="CHEBI:57540"/>
    </ligand>
</feature>
<evidence type="ECO:0000256" key="13">
    <source>
        <dbReference type="PIRSR" id="PIRSR000350-2"/>
    </source>
</evidence>
<dbReference type="SUPFAM" id="SSF51905">
    <property type="entry name" value="FAD/NAD(P)-binding domain"/>
    <property type="match status" value="1"/>
</dbReference>
<dbReference type="EC" id="1.8.1.4" evidence="3 16"/>
<dbReference type="Gene3D" id="3.50.50.60">
    <property type="entry name" value="FAD/NAD(P)-binding domain"/>
    <property type="match status" value="2"/>
</dbReference>
<keyword evidence="8 16" id="KW-0560">Oxidoreductase</keyword>
<comment type="similarity">
    <text evidence="2 16">Belongs to the class-I pyridine nucleotide-disulfide oxidoreductase family.</text>
</comment>
<keyword evidence="5" id="KW-0963">Cytoplasm</keyword>
<dbReference type="PANTHER" id="PTHR22912">
    <property type="entry name" value="DISULFIDE OXIDOREDUCTASE"/>
    <property type="match status" value="1"/>
</dbReference>
<comment type="subcellular location">
    <subcellularLocation>
        <location evidence="1">Cytoplasm</location>
    </subcellularLocation>
</comment>
<dbReference type="InterPro" id="IPR016156">
    <property type="entry name" value="FAD/NAD-linked_Rdtase_dimer_sf"/>
</dbReference>
<comment type="cofactor">
    <cofactor evidence="14 16">
        <name>FAD</name>
        <dbReference type="ChEBI" id="CHEBI:57692"/>
    </cofactor>
    <text evidence="14 16">Binds 1 FAD per subunit.</text>
</comment>